<evidence type="ECO:0000313" key="3">
    <source>
        <dbReference type="Proteomes" id="UP001142325"/>
    </source>
</evidence>
<organism evidence="2 3">
    <name type="scientific">Microbacterium keratanolyticum</name>
    <dbReference type="NCBI Taxonomy" id="67574"/>
    <lineage>
        <taxon>Bacteria</taxon>
        <taxon>Bacillati</taxon>
        <taxon>Actinomycetota</taxon>
        <taxon>Actinomycetes</taxon>
        <taxon>Micrococcales</taxon>
        <taxon>Microbacteriaceae</taxon>
        <taxon>Microbacterium</taxon>
    </lineage>
</organism>
<evidence type="ECO:0000256" key="1">
    <source>
        <dbReference type="ARBA" id="ARBA00006479"/>
    </source>
</evidence>
<sequence>MAHSEEGLDSQAAVRRTNLRRALQLVFRHPGEETRAGIARATGLTAATASSLVAELIESRLVVEGGQARSTGGKRATTLSIDAGHHLLFAMVLRPVDALAALVSLDGTTVYEERIAYSATTRDRAVREMLTRIADRFGGRMLLASVQLTGATDGRTVLESVQLDMSNVPLAEQYEAILGVRVALINDVDAEAIAEVVTEEQHEGLRLFVHLGTGVGGAVTLDGDIAPGPSTRAGEIGHVQVVFGPKAQLCRCGLYGCVEASASLTAILGPEYDESLDDAEVAPLLAAVDPETLRLGAEALARVIKLVGAMLDPSEVIIGGPAVILGEEFLEAVRESLAYDARGTNPLEVRYASTNVPPFAGAAQFALSTALGVRWSPAQLTLTPERA</sequence>
<protein>
    <submittedName>
        <fullName evidence="2">Sugar kinase</fullName>
    </submittedName>
</protein>
<name>A0A9W6HQR4_9MICO</name>
<comment type="similarity">
    <text evidence="1">Belongs to the ROK (NagC/XylR) family.</text>
</comment>
<gene>
    <name evidence="2" type="ORF">GCM10017596_04830</name>
</gene>
<dbReference type="InterPro" id="IPR036388">
    <property type="entry name" value="WH-like_DNA-bd_sf"/>
</dbReference>
<reference evidence="2" key="1">
    <citation type="journal article" date="2014" name="Int. J. Syst. Evol. Microbiol.">
        <title>Complete genome sequence of Corynebacterium casei LMG S-19264T (=DSM 44701T), isolated from a smear-ripened cheese.</title>
        <authorList>
            <consortium name="US DOE Joint Genome Institute (JGI-PGF)"/>
            <person name="Walter F."/>
            <person name="Albersmeier A."/>
            <person name="Kalinowski J."/>
            <person name="Ruckert C."/>
        </authorList>
    </citation>
    <scope>NUCLEOTIDE SEQUENCE</scope>
    <source>
        <strain evidence="2">VKM Ac-1958</strain>
    </source>
</reference>
<evidence type="ECO:0000313" key="2">
    <source>
        <dbReference type="EMBL" id="GLK00768.1"/>
    </source>
</evidence>
<dbReference type="EMBL" id="BSET01000001">
    <property type="protein sequence ID" value="GLK00768.1"/>
    <property type="molecule type" value="Genomic_DNA"/>
</dbReference>
<dbReference type="InterPro" id="IPR049874">
    <property type="entry name" value="ROK_cs"/>
</dbReference>
<dbReference type="InterPro" id="IPR000600">
    <property type="entry name" value="ROK"/>
</dbReference>
<dbReference type="AlphaFoldDB" id="A0A9W6HQR4"/>
<dbReference type="SUPFAM" id="SSF53067">
    <property type="entry name" value="Actin-like ATPase domain"/>
    <property type="match status" value="1"/>
</dbReference>
<keyword evidence="3" id="KW-1185">Reference proteome</keyword>
<dbReference type="PANTHER" id="PTHR18964">
    <property type="entry name" value="ROK (REPRESSOR, ORF, KINASE) FAMILY"/>
    <property type="match status" value="1"/>
</dbReference>
<keyword evidence="2" id="KW-0418">Kinase</keyword>
<dbReference type="GO" id="GO:0016301">
    <property type="term" value="F:kinase activity"/>
    <property type="evidence" value="ECO:0007669"/>
    <property type="project" value="UniProtKB-KW"/>
</dbReference>
<keyword evidence="2" id="KW-0808">Transferase</keyword>
<dbReference type="Gene3D" id="3.30.420.40">
    <property type="match status" value="2"/>
</dbReference>
<proteinExistence type="inferred from homology"/>
<accession>A0A9W6HQR4</accession>
<dbReference type="InterPro" id="IPR043129">
    <property type="entry name" value="ATPase_NBD"/>
</dbReference>
<dbReference type="Pfam" id="PF00480">
    <property type="entry name" value="ROK"/>
    <property type="match status" value="1"/>
</dbReference>
<dbReference type="PANTHER" id="PTHR18964:SF149">
    <property type="entry name" value="BIFUNCTIONAL UDP-N-ACETYLGLUCOSAMINE 2-EPIMERASE_N-ACETYLMANNOSAMINE KINASE"/>
    <property type="match status" value="1"/>
</dbReference>
<reference evidence="2" key="2">
    <citation type="submission" date="2023-01" db="EMBL/GenBank/DDBJ databases">
        <authorList>
            <person name="Sun Q."/>
            <person name="Evtushenko L."/>
        </authorList>
    </citation>
    <scope>NUCLEOTIDE SEQUENCE</scope>
    <source>
        <strain evidence="2">VKM Ac-1958</strain>
    </source>
</reference>
<dbReference type="InterPro" id="IPR036390">
    <property type="entry name" value="WH_DNA-bd_sf"/>
</dbReference>
<dbReference type="Proteomes" id="UP001142325">
    <property type="component" value="Unassembled WGS sequence"/>
</dbReference>
<comment type="caution">
    <text evidence="2">The sequence shown here is derived from an EMBL/GenBank/DDBJ whole genome shotgun (WGS) entry which is preliminary data.</text>
</comment>
<dbReference type="PROSITE" id="PS01125">
    <property type="entry name" value="ROK"/>
    <property type="match status" value="1"/>
</dbReference>
<dbReference type="Gene3D" id="1.10.10.10">
    <property type="entry name" value="Winged helix-like DNA-binding domain superfamily/Winged helix DNA-binding domain"/>
    <property type="match status" value="1"/>
</dbReference>
<dbReference type="SUPFAM" id="SSF46785">
    <property type="entry name" value="Winged helix' DNA-binding domain"/>
    <property type="match status" value="1"/>
</dbReference>